<dbReference type="AlphaFoldDB" id="A0A6M6JKJ4"/>
<evidence type="ECO:0000256" key="2">
    <source>
        <dbReference type="ARBA" id="ARBA00023125"/>
    </source>
</evidence>
<accession>A0A6M6JKJ4</accession>
<dbReference type="SMART" id="SM00895">
    <property type="entry name" value="FCD"/>
    <property type="match status" value="1"/>
</dbReference>
<dbReference type="SUPFAM" id="SSF48008">
    <property type="entry name" value="GntR ligand-binding domain-like"/>
    <property type="match status" value="1"/>
</dbReference>
<dbReference type="InterPro" id="IPR011711">
    <property type="entry name" value="GntR_C"/>
</dbReference>
<dbReference type="Pfam" id="PF00392">
    <property type="entry name" value="GntR"/>
    <property type="match status" value="1"/>
</dbReference>
<dbReference type="Proteomes" id="UP000505377">
    <property type="component" value="Chromosome"/>
</dbReference>
<dbReference type="Gene3D" id="1.20.120.530">
    <property type="entry name" value="GntR ligand-binding domain-like"/>
    <property type="match status" value="1"/>
</dbReference>
<evidence type="ECO:0000256" key="3">
    <source>
        <dbReference type="ARBA" id="ARBA00023163"/>
    </source>
</evidence>
<dbReference type="InterPro" id="IPR036388">
    <property type="entry name" value="WH-like_DNA-bd_sf"/>
</dbReference>
<dbReference type="CDD" id="cd07377">
    <property type="entry name" value="WHTH_GntR"/>
    <property type="match status" value="1"/>
</dbReference>
<sequence length="279" mass="30502">MREAVVRRPVRPTTGGRRSGSGLIMVWILDHKTSRGGDPVLRNRLGDVADPQVRVPAAYSVVVERLRRDIMLSRVSPGERFPPEREHAERLGVSRVTLREALRVLEGEGLIEVRRGVHGGSIVTTPPAADGRVPPLVPWSELQGLLELRACIEPLAARRAAERLTDEGFAGLDRAVQGLGTATDIGTFRALDSAFHLLIAEMADLPLLLTAVEATRIAMFEPLDRLDFDVALASTQRAHRRVLAAIAEGNAKLAERRMAAHLADSGREIAEVYARFTEA</sequence>
<proteinExistence type="predicted"/>
<name>A0A6M6JKJ4_9PSEU</name>
<dbReference type="GO" id="GO:0003677">
    <property type="term" value="F:DNA binding"/>
    <property type="evidence" value="ECO:0007669"/>
    <property type="project" value="UniProtKB-KW"/>
</dbReference>
<feature type="domain" description="HTH gntR-type" evidence="4">
    <location>
        <begin position="56"/>
        <end position="126"/>
    </location>
</feature>
<dbReference type="InterPro" id="IPR008920">
    <property type="entry name" value="TF_FadR/GntR_C"/>
</dbReference>
<evidence type="ECO:0000313" key="5">
    <source>
        <dbReference type="EMBL" id="QJY47755.1"/>
    </source>
</evidence>
<keyword evidence="1" id="KW-0805">Transcription regulation</keyword>
<dbReference type="InterPro" id="IPR000524">
    <property type="entry name" value="Tscrpt_reg_HTH_GntR"/>
</dbReference>
<protein>
    <submittedName>
        <fullName evidence="5">FadR family transcriptional regulator</fullName>
    </submittedName>
</protein>
<dbReference type="PANTHER" id="PTHR43537">
    <property type="entry name" value="TRANSCRIPTIONAL REGULATOR, GNTR FAMILY"/>
    <property type="match status" value="1"/>
</dbReference>
<dbReference type="InterPro" id="IPR036390">
    <property type="entry name" value="WH_DNA-bd_sf"/>
</dbReference>
<keyword evidence="3" id="KW-0804">Transcription</keyword>
<evidence type="ECO:0000313" key="6">
    <source>
        <dbReference type="Proteomes" id="UP000505377"/>
    </source>
</evidence>
<dbReference type="Gene3D" id="1.10.10.10">
    <property type="entry name" value="Winged helix-like DNA-binding domain superfamily/Winged helix DNA-binding domain"/>
    <property type="match status" value="1"/>
</dbReference>
<evidence type="ECO:0000259" key="4">
    <source>
        <dbReference type="PROSITE" id="PS50949"/>
    </source>
</evidence>
<dbReference type="EMBL" id="CP053564">
    <property type="protein sequence ID" value="QJY47755.1"/>
    <property type="molecule type" value="Genomic_DNA"/>
</dbReference>
<reference evidence="5 6" key="1">
    <citation type="submission" date="2020-05" db="EMBL/GenBank/DDBJ databases">
        <authorList>
            <person name="Mo P."/>
        </authorList>
    </citation>
    <scope>NUCLEOTIDE SEQUENCE [LARGE SCALE GENOMIC DNA]</scope>
    <source>
        <strain evidence="5 6">Gen01</strain>
    </source>
</reference>
<dbReference type="Pfam" id="PF07729">
    <property type="entry name" value="FCD"/>
    <property type="match status" value="1"/>
</dbReference>
<evidence type="ECO:0000256" key="1">
    <source>
        <dbReference type="ARBA" id="ARBA00023015"/>
    </source>
</evidence>
<dbReference type="PRINTS" id="PR00035">
    <property type="entry name" value="HTHGNTR"/>
</dbReference>
<dbReference type="PROSITE" id="PS50949">
    <property type="entry name" value="HTH_GNTR"/>
    <property type="match status" value="1"/>
</dbReference>
<dbReference type="SUPFAM" id="SSF46785">
    <property type="entry name" value="Winged helix' DNA-binding domain"/>
    <property type="match status" value="1"/>
</dbReference>
<dbReference type="SMART" id="SM00345">
    <property type="entry name" value="HTH_GNTR"/>
    <property type="match status" value="1"/>
</dbReference>
<dbReference type="KEGG" id="pbro:HOP40_19675"/>
<dbReference type="GO" id="GO:0003700">
    <property type="term" value="F:DNA-binding transcription factor activity"/>
    <property type="evidence" value="ECO:0007669"/>
    <property type="project" value="InterPro"/>
</dbReference>
<dbReference type="PANTHER" id="PTHR43537:SF5">
    <property type="entry name" value="UXU OPERON TRANSCRIPTIONAL REGULATOR"/>
    <property type="match status" value="1"/>
</dbReference>
<keyword evidence="6" id="KW-1185">Reference proteome</keyword>
<keyword evidence="2" id="KW-0238">DNA-binding</keyword>
<organism evidence="5 6">
    <name type="scientific">Pseudonocardia broussonetiae</name>
    <dbReference type="NCBI Taxonomy" id="2736640"/>
    <lineage>
        <taxon>Bacteria</taxon>
        <taxon>Bacillati</taxon>
        <taxon>Actinomycetota</taxon>
        <taxon>Actinomycetes</taxon>
        <taxon>Pseudonocardiales</taxon>
        <taxon>Pseudonocardiaceae</taxon>
        <taxon>Pseudonocardia</taxon>
    </lineage>
</organism>
<gene>
    <name evidence="5" type="ORF">HOP40_19675</name>
</gene>